<dbReference type="PANTHER" id="PTHR38926">
    <property type="entry name" value="F-BOX DOMAIN CONTAINING PROTEIN, EXPRESSED"/>
    <property type="match status" value="1"/>
</dbReference>
<dbReference type="InterPro" id="IPR036047">
    <property type="entry name" value="F-box-like_dom_sf"/>
</dbReference>
<dbReference type="OrthoDB" id="722566at2759"/>
<sequence>MEGISEEIEIHFGKLRAEQSKTEQEKRKTGHAAGKIGPLRCCGSVPRASSSLVPSFTWIVLHVALYGSHKGAEDRITSLNHPCSTEAQIVLNDDPLFVLQTLDFTRMAEIKSASRRWEEMETDVLVKIFKELNMIEMAPVALVCHAWRSACSDALLWNTLDLGLLKSNFIQTRALPYIWVDDRSDRRLMKILRIAMSLSRGTVTCLVFHFNLFMKDEHLSYIVERCNHLRRLVMPAWNRITKNGICQAVRRWQELESLTMPSISNPSYIMEEISRSCKNFCQLKVMGTFDVIFASAIASNLPNLRVLSVRCSILTREALLFVLDCMDHLEVLNISHCLFLDGLAPTGKKKFSREIDGDIWSKAAKLREFLHCQSSSCVACDRINRDEGLMRWYKYEDSFWRQDEVGSLSLGDYGKLFDECWFSFTWRLWEAVR</sequence>
<accession>A0A835RBL5</accession>
<organism evidence="2 3">
    <name type="scientific">Vanilla planifolia</name>
    <name type="common">Vanilla</name>
    <dbReference type="NCBI Taxonomy" id="51239"/>
    <lineage>
        <taxon>Eukaryota</taxon>
        <taxon>Viridiplantae</taxon>
        <taxon>Streptophyta</taxon>
        <taxon>Embryophyta</taxon>
        <taxon>Tracheophyta</taxon>
        <taxon>Spermatophyta</taxon>
        <taxon>Magnoliopsida</taxon>
        <taxon>Liliopsida</taxon>
        <taxon>Asparagales</taxon>
        <taxon>Orchidaceae</taxon>
        <taxon>Vanilloideae</taxon>
        <taxon>Vanilleae</taxon>
        <taxon>Vanilla</taxon>
    </lineage>
</organism>
<dbReference type="InterPro" id="IPR032675">
    <property type="entry name" value="LRR_dom_sf"/>
</dbReference>
<dbReference type="Gene3D" id="3.80.10.10">
    <property type="entry name" value="Ribonuclease Inhibitor"/>
    <property type="match status" value="1"/>
</dbReference>
<comment type="caution">
    <text evidence="2">The sequence shown here is derived from an EMBL/GenBank/DDBJ whole genome shotgun (WGS) entry which is preliminary data.</text>
</comment>
<dbReference type="SMART" id="SM00256">
    <property type="entry name" value="FBOX"/>
    <property type="match status" value="1"/>
</dbReference>
<protein>
    <recommendedName>
        <fullName evidence="1">F-box domain-containing protein</fullName>
    </recommendedName>
</protein>
<proteinExistence type="predicted"/>
<dbReference type="PROSITE" id="PS50181">
    <property type="entry name" value="FBOX"/>
    <property type="match status" value="1"/>
</dbReference>
<dbReference type="Pfam" id="PF12937">
    <property type="entry name" value="F-box-like"/>
    <property type="match status" value="1"/>
</dbReference>
<feature type="domain" description="F-box" evidence="1">
    <location>
        <begin position="114"/>
        <end position="160"/>
    </location>
</feature>
<evidence type="ECO:0000313" key="3">
    <source>
        <dbReference type="Proteomes" id="UP000639772"/>
    </source>
</evidence>
<dbReference type="PANTHER" id="PTHR38926:SF13">
    <property type="entry name" value="F-BOX DOMAIN CONTAINING PROTEIN, EXPRESSED"/>
    <property type="match status" value="1"/>
</dbReference>
<dbReference type="SUPFAM" id="SSF52047">
    <property type="entry name" value="RNI-like"/>
    <property type="match status" value="1"/>
</dbReference>
<dbReference type="Proteomes" id="UP000639772">
    <property type="component" value="Unassembled WGS sequence"/>
</dbReference>
<name>A0A835RBL5_VANPL</name>
<dbReference type="AlphaFoldDB" id="A0A835RBL5"/>
<dbReference type="SUPFAM" id="SSF81383">
    <property type="entry name" value="F-box domain"/>
    <property type="match status" value="1"/>
</dbReference>
<dbReference type="InterPro" id="IPR001810">
    <property type="entry name" value="F-box_dom"/>
</dbReference>
<dbReference type="EMBL" id="JADCNM010000004">
    <property type="protein sequence ID" value="KAG0486166.1"/>
    <property type="molecule type" value="Genomic_DNA"/>
</dbReference>
<evidence type="ECO:0000313" key="2">
    <source>
        <dbReference type="EMBL" id="KAG0486166.1"/>
    </source>
</evidence>
<gene>
    <name evidence="2" type="ORF">HPP92_008261</name>
</gene>
<evidence type="ECO:0000259" key="1">
    <source>
        <dbReference type="PROSITE" id="PS50181"/>
    </source>
</evidence>
<dbReference type="Gene3D" id="1.20.1280.50">
    <property type="match status" value="1"/>
</dbReference>
<reference evidence="2 3" key="1">
    <citation type="journal article" date="2020" name="Nat. Food">
        <title>A phased Vanilla planifolia genome enables genetic improvement of flavour and production.</title>
        <authorList>
            <person name="Hasing T."/>
            <person name="Tang H."/>
            <person name="Brym M."/>
            <person name="Khazi F."/>
            <person name="Huang T."/>
            <person name="Chambers A.H."/>
        </authorList>
    </citation>
    <scope>NUCLEOTIDE SEQUENCE [LARGE SCALE GENOMIC DNA]</scope>
    <source>
        <tissue evidence="2">Leaf</tissue>
    </source>
</reference>